<dbReference type="PANTHER" id="PTHR23131:SF4">
    <property type="entry name" value="METALLO-BETA-LACTAMASE SUPERFAMILY POTEIN"/>
    <property type="match status" value="1"/>
</dbReference>
<evidence type="ECO:0000259" key="1">
    <source>
        <dbReference type="SMART" id="SM00849"/>
    </source>
</evidence>
<organism evidence="2 3">
    <name type="scientific">Pseudoclavibacter chungangensis</name>
    <dbReference type="NCBI Taxonomy" id="587635"/>
    <lineage>
        <taxon>Bacteria</taxon>
        <taxon>Bacillati</taxon>
        <taxon>Actinomycetota</taxon>
        <taxon>Actinomycetes</taxon>
        <taxon>Micrococcales</taxon>
        <taxon>Microbacteriaceae</taxon>
        <taxon>Pseudoclavibacter</taxon>
    </lineage>
</organism>
<dbReference type="AlphaFoldDB" id="A0A7J5C004"/>
<dbReference type="Proteomes" id="UP000467240">
    <property type="component" value="Unassembled WGS sequence"/>
</dbReference>
<dbReference type="InterPro" id="IPR036866">
    <property type="entry name" value="RibonucZ/Hydroxyglut_hydro"/>
</dbReference>
<keyword evidence="3" id="KW-1185">Reference proteome</keyword>
<dbReference type="SMART" id="SM00849">
    <property type="entry name" value="Lactamase_B"/>
    <property type="match status" value="1"/>
</dbReference>
<dbReference type="GO" id="GO:0016787">
    <property type="term" value="F:hydrolase activity"/>
    <property type="evidence" value="ECO:0007669"/>
    <property type="project" value="UniProtKB-KW"/>
</dbReference>
<evidence type="ECO:0000313" key="3">
    <source>
        <dbReference type="Proteomes" id="UP000467240"/>
    </source>
</evidence>
<protein>
    <submittedName>
        <fullName evidence="2">MBL fold metallo-hydrolase</fullName>
    </submittedName>
</protein>
<sequence length="310" mass="32669">MPTGIEFVPWTNAYILLDDGGRAHVVDPGVDGERALDRLLDALDTIGAAGLDGIVVTHVHPDHVGLAARLRAATGAPLLLGAAETSTTEPEWRDGAGRAAALETWGVPVDDRADLAAVAPADEHGRAPTADTALRDGDLLPIPGRVVRVLETPGHTPGHVCLHDVDRRRVLTGDHVLPRINPGVGLGGGFRTNPLAAYLDGLERIGALDDHEALPGHEHRFRGIGTRCAELRDHHLRRLAEVAAVLAAEPDASVWSIASRITWSAGRGGLRGFHLLSALAQTSMHADLARSERLATLLACRSGGAPPGDR</sequence>
<dbReference type="InterPro" id="IPR001279">
    <property type="entry name" value="Metallo-B-lactamas"/>
</dbReference>
<dbReference type="EMBL" id="WBJZ01000004">
    <property type="protein sequence ID" value="KAB1660208.1"/>
    <property type="molecule type" value="Genomic_DNA"/>
</dbReference>
<dbReference type="PANTHER" id="PTHR23131">
    <property type="entry name" value="ENDORIBONUCLEASE LACTB2"/>
    <property type="match status" value="1"/>
</dbReference>
<proteinExistence type="predicted"/>
<reference evidence="2 3" key="1">
    <citation type="submission" date="2019-09" db="EMBL/GenBank/DDBJ databases">
        <title>Phylogeny of genus Pseudoclavibacter and closely related genus.</title>
        <authorList>
            <person name="Li Y."/>
        </authorList>
    </citation>
    <scope>NUCLEOTIDE SEQUENCE [LARGE SCALE GENOMIC DNA]</scope>
    <source>
        <strain evidence="2 3">DSM 23821</strain>
    </source>
</reference>
<dbReference type="SUPFAM" id="SSF56281">
    <property type="entry name" value="Metallo-hydrolase/oxidoreductase"/>
    <property type="match status" value="1"/>
</dbReference>
<evidence type="ECO:0000313" key="2">
    <source>
        <dbReference type="EMBL" id="KAB1660208.1"/>
    </source>
</evidence>
<dbReference type="Pfam" id="PF00753">
    <property type="entry name" value="Lactamase_B"/>
    <property type="match status" value="1"/>
</dbReference>
<accession>A0A7J5C004</accession>
<dbReference type="OrthoDB" id="2971563at2"/>
<feature type="domain" description="Metallo-beta-lactamase" evidence="1">
    <location>
        <begin position="11"/>
        <end position="217"/>
    </location>
</feature>
<dbReference type="InterPro" id="IPR050662">
    <property type="entry name" value="Sec-metab_biosynth-thioest"/>
</dbReference>
<dbReference type="Gene3D" id="3.60.15.10">
    <property type="entry name" value="Ribonuclease Z/Hydroxyacylglutathione hydrolase-like"/>
    <property type="match status" value="1"/>
</dbReference>
<comment type="caution">
    <text evidence="2">The sequence shown here is derived from an EMBL/GenBank/DDBJ whole genome shotgun (WGS) entry which is preliminary data.</text>
</comment>
<gene>
    <name evidence="2" type="ORF">F8O01_03865</name>
</gene>
<name>A0A7J5C004_9MICO</name>
<keyword evidence="2" id="KW-0378">Hydrolase</keyword>